<dbReference type="Pfam" id="PF01131">
    <property type="entry name" value="Topoisom_bac"/>
    <property type="match status" value="1"/>
</dbReference>
<dbReference type="InterPro" id="IPR013497">
    <property type="entry name" value="Topo_IA_cen"/>
</dbReference>
<dbReference type="GO" id="GO:0006310">
    <property type="term" value="P:DNA recombination"/>
    <property type="evidence" value="ECO:0007669"/>
    <property type="project" value="TreeGrafter"/>
</dbReference>
<dbReference type="PANTHER" id="PTHR11390:SF21">
    <property type="entry name" value="DNA TOPOISOMERASE 3-ALPHA"/>
    <property type="match status" value="1"/>
</dbReference>
<reference evidence="7" key="1">
    <citation type="submission" date="2017-12" db="EMBL/GenBank/DDBJ databases">
        <authorList>
            <person name="Christensen H."/>
        </authorList>
    </citation>
    <scope>NUCLEOTIDE SEQUENCE [LARGE SCALE GENOMIC DNA]</scope>
    <source>
        <strain evidence="7">268A</strain>
    </source>
</reference>
<dbReference type="Gene3D" id="1.10.460.10">
    <property type="entry name" value="Topoisomerase I, domain 2"/>
    <property type="match status" value="1"/>
</dbReference>
<dbReference type="GO" id="GO:0006281">
    <property type="term" value="P:DNA repair"/>
    <property type="evidence" value="ECO:0007669"/>
    <property type="project" value="TreeGrafter"/>
</dbReference>
<dbReference type="Gene3D" id="1.10.290.10">
    <property type="entry name" value="Topoisomerase I, domain 4"/>
    <property type="match status" value="1"/>
</dbReference>
<protein>
    <submittedName>
        <fullName evidence="6">Uncharacterized protein</fullName>
    </submittedName>
</protein>
<keyword evidence="3" id="KW-0413">Isomerase</keyword>
<gene>
    <name evidence="6" type="ORF">CYR79_09000</name>
</gene>
<feature type="domain" description="Topo IA-type catalytic" evidence="5">
    <location>
        <begin position="172"/>
        <end position="585"/>
    </location>
</feature>
<dbReference type="InterPro" id="IPR000380">
    <property type="entry name" value="Topo_IA"/>
</dbReference>
<evidence type="ECO:0000256" key="3">
    <source>
        <dbReference type="ARBA" id="ARBA00023235"/>
    </source>
</evidence>
<dbReference type="InterPro" id="IPR003602">
    <property type="entry name" value="Topo_IA_DNA-bd_dom"/>
</dbReference>
<dbReference type="Gene3D" id="2.70.20.10">
    <property type="entry name" value="Topoisomerase I, domain 3"/>
    <property type="match status" value="1"/>
</dbReference>
<proteinExistence type="predicted"/>
<keyword evidence="2" id="KW-0238">DNA-binding</keyword>
<dbReference type="RefSeq" id="WP_101812246.1">
    <property type="nucleotide sequence ID" value="NZ_PKGI01000045.1"/>
</dbReference>
<evidence type="ECO:0000256" key="1">
    <source>
        <dbReference type="ARBA" id="ARBA00023029"/>
    </source>
</evidence>
<dbReference type="SUPFAM" id="SSF56712">
    <property type="entry name" value="Prokaryotic type I DNA topoisomerase"/>
    <property type="match status" value="1"/>
</dbReference>
<dbReference type="InterPro" id="IPR023405">
    <property type="entry name" value="Topo_IA_core_domain"/>
</dbReference>
<dbReference type="AlphaFoldDB" id="A0A2I2A939"/>
<evidence type="ECO:0000313" key="7">
    <source>
        <dbReference type="Proteomes" id="UP000234579"/>
    </source>
</evidence>
<dbReference type="Pfam" id="PF01751">
    <property type="entry name" value="Toprim"/>
    <property type="match status" value="1"/>
</dbReference>
<dbReference type="SMART" id="SM00437">
    <property type="entry name" value="TOP1Ac"/>
    <property type="match status" value="1"/>
</dbReference>
<dbReference type="CDD" id="cd01028">
    <property type="entry name" value="TOPRIM_TopoIA"/>
    <property type="match status" value="1"/>
</dbReference>
<dbReference type="SMART" id="SM00493">
    <property type="entry name" value="TOPRIM"/>
    <property type="match status" value="1"/>
</dbReference>
<dbReference type="PROSITE" id="PS52039">
    <property type="entry name" value="TOPO_IA_2"/>
    <property type="match status" value="1"/>
</dbReference>
<evidence type="ECO:0000313" key="6">
    <source>
        <dbReference type="EMBL" id="PLA75892.1"/>
    </source>
</evidence>
<dbReference type="GO" id="GO:0003917">
    <property type="term" value="F:DNA topoisomerase type I (single strand cut, ATP-independent) activity"/>
    <property type="evidence" value="ECO:0007669"/>
    <property type="project" value="InterPro"/>
</dbReference>
<feature type="domain" description="Toprim" evidence="4">
    <location>
        <begin position="2"/>
        <end position="154"/>
    </location>
</feature>
<dbReference type="Proteomes" id="UP000234579">
    <property type="component" value="Unassembled WGS sequence"/>
</dbReference>
<accession>A0A2I2A939</accession>
<sequence>MKVLILCEKATAMDTFAKALKGRSGQKRIFASLTDSPDEFQLTRAQGHLLELADPDQQVPSEQSEAYKKWTLDEIPWNYTNFKWIKRPIIDKRTNSDKNSKDLLERIRKEASDKDAVIIATDTDPSGEGDVIGWEILNYIGWNKKVYRIKFEDSVPSILKGLENPYEIIQAQHGRYMKGLSRQFYDFLTMQYTRVATLLGRKQGYDYGVVRTGRLKAVIVGFIAKQWQEIDNYVKIPFYEARYRDENNYEYARKYEVGDTFRYTDKNDAIAEAKTLTDDVPVLKEKKVKRRQPPSLLDLSMLAAVIHDKGFATSLIESTYQNMYEQGYVSYPRTADTKISQAQFDELLPLANRIAEVVGIDTSLLTHRTLRNVHGVAECEHGPNRPGLNVPKSLKELEGKFDKVGVEIYKVLAKSFLSILAEDYVYEEYTGSLENHPEYITKYRKPIELNFLEILGNLDKINLNPPQLGTKAKVFIFTGSNKKPPKPTARLIFKYLKKFNVGTGATRLSTLNELGDKKSGQPLISAIKGAYKLTSLGKLEAAMLSSCYLSNPLATKKLQELMDIIEKNPTRETFNEVYRFFDSIFAKDFKIMQENALQLPKVLGKVDEKALINRNYAVKRYHEVMFNGVKERYKTTYIDHTFTESELAELDQGNEIKIKVTKHYEGKKFTKEIVGRLAHQELVTNEGKAIKWFGFKEDREKSARYRVSADKQYRYWKTVYGHTLTEEEAQLLEAGEAIQITDRIKTKYGYNRNAVAVLEDNADRPGWKNIKIISWGEKE</sequence>
<evidence type="ECO:0000256" key="2">
    <source>
        <dbReference type="ARBA" id="ARBA00023125"/>
    </source>
</evidence>
<evidence type="ECO:0000259" key="4">
    <source>
        <dbReference type="PROSITE" id="PS50880"/>
    </source>
</evidence>
<dbReference type="PROSITE" id="PS50880">
    <property type="entry name" value="TOPRIM"/>
    <property type="match status" value="1"/>
</dbReference>
<dbReference type="PRINTS" id="PR00417">
    <property type="entry name" value="PRTPISMRASEI"/>
</dbReference>
<organism evidence="6 7">
    <name type="scientific">Ligilactobacillus agilis</name>
    <dbReference type="NCBI Taxonomy" id="1601"/>
    <lineage>
        <taxon>Bacteria</taxon>
        <taxon>Bacillati</taxon>
        <taxon>Bacillota</taxon>
        <taxon>Bacilli</taxon>
        <taxon>Lactobacillales</taxon>
        <taxon>Lactobacillaceae</taxon>
        <taxon>Ligilactobacillus</taxon>
    </lineage>
</organism>
<dbReference type="PANTHER" id="PTHR11390">
    <property type="entry name" value="PROKARYOTIC DNA TOPOISOMERASE"/>
    <property type="match status" value="1"/>
</dbReference>
<dbReference type="EMBL" id="PKGI01000045">
    <property type="protein sequence ID" value="PLA75892.1"/>
    <property type="molecule type" value="Genomic_DNA"/>
</dbReference>
<comment type="caution">
    <text evidence="6">The sequence shown here is derived from an EMBL/GenBank/DDBJ whole genome shotgun (WGS) entry which is preliminary data.</text>
</comment>
<dbReference type="InterPro" id="IPR006171">
    <property type="entry name" value="TOPRIM_dom"/>
</dbReference>
<dbReference type="GO" id="GO:0006265">
    <property type="term" value="P:DNA topological change"/>
    <property type="evidence" value="ECO:0007669"/>
    <property type="project" value="InterPro"/>
</dbReference>
<keyword evidence="1" id="KW-0799">Topoisomerase</keyword>
<evidence type="ECO:0000259" key="5">
    <source>
        <dbReference type="PROSITE" id="PS52039"/>
    </source>
</evidence>
<dbReference type="GO" id="GO:0003677">
    <property type="term" value="F:DNA binding"/>
    <property type="evidence" value="ECO:0007669"/>
    <property type="project" value="UniProtKB-KW"/>
</dbReference>
<name>A0A2I2A939_9LACO</name>
<dbReference type="InterPro" id="IPR013826">
    <property type="entry name" value="Topo_IA_cen_sub3"/>
</dbReference>
<dbReference type="InterPro" id="IPR013824">
    <property type="entry name" value="Topo_IA_cen_sub1"/>
</dbReference>
<dbReference type="InterPro" id="IPR013825">
    <property type="entry name" value="Topo_IA_cen_sub2"/>
</dbReference>
<dbReference type="Gene3D" id="3.40.50.140">
    <property type="match status" value="1"/>
</dbReference>